<organism evidence="2 3">
    <name type="scientific">Liparis tanakae</name>
    <name type="common">Tanaka's snailfish</name>
    <dbReference type="NCBI Taxonomy" id="230148"/>
    <lineage>
        <taxon>Eukaryota</taxon>
        <taxon>Metazoa</taxon>
        <taxon>Chordata</taxon>
        <taxon>Craniata</taxon>
        <taxon>Vertebrata</taxon>
        <taxon>Euteleostomi</taxon>
        <taxon>Actinopterygii</taxon>
        <taxon>Neopterygii</taxon>
        <taxon>Teleostei</taxon>
        <taxon>Neoteleostei</taxon>
        <taxon>Acanthomorphata</taxon>
        <taxon>Eupercaria</taxon>
        <taxon>Perciformes</taxon>
        <taxon>Cottioidei</taxon>
        <taxon>Cottales</taxon>
        <taxon>Liparidae</taxon>
        <taxon>Liparis</taxon>
    </lineage>
</organism>
<dbReference type="AlphaFoldDB" id="A0A4Z2HLY8"/>
<gene>
    <name evidence="2" type="ORF">EYF80_022915</name>
</gene>
<sequence>MASETGNMKDHEYFCNKRCIRSHLEEEEEEEEEEEGRLVSRHQERSSVAVESSSFSSFSSFSPSLSPSHSFAPSKFQVSDDATTLTVPTARGGGGDGGTALGDASPLPPRPALRPLCSRGGQTGSARYGERGIEGAPRCHSEAGWPASASASSSSSSSSSGSGSSLTAAGLRAERRGGAGPELEPSGLTGSWLEQQGRPSRAEEASAPASWSRQKERGQKSQREEAAAPHTLQSCHGHSQRPADTFVGLLKSDEIAASPALGAWLPYGGLVRLRHSRWYAFGHSFLSHITSSPPSLQQKQKYSCVCLPSGRSFRFFGFSLAFLAFSSFSITTALWRKHRRPPVAHAVQVVVERQLRVCGNTGDEITRIPPGAPRRRGDADGSPAPENSPASMSKRAKSPMRTSPFTVHFWVSQFGLQLWFMKRDEFPFGPASITRS</sequence>
<proteinExistence type="predicted"/>
<name>A0A4Z2HLY8_9TELE</name>
<evidence type="ECO:0000256" key="1">
    <source>
        <dbReference type="SAM" id="MobiDB-lite"/>
    </source>
</evidence>
<feature type="compositionally biased region" description="Acidic residues" evidence="1">
    <location>
        <begin position="25"/>
        <end position="35"/>
    </location>
</feature>
<protein>
    <submittedName>
        <fullName evidence="2">Uncharacterized protein</fullName>
    </submittedName>
</protein>
<evidence type="ECO:0000313" key="3">
    <source>
        <dbReference type="Proteomes" id="UP000314294"/>
    </source>
</evidence>
<accession>A0A4Z2HLY8</accession>
<keyword evidence="3" id="KW-1185">Reference proteome</keyword>
<feature type="compositionally biased region" description="Basic and acidic residues" evidence="1">
    <location>
        <begin position="36"/>
        <end position="45"/>
    </location>
</feature>
<feature type="region of interest" description="Disordered" evidence="1">
    <location>
        <begin position="24"/>
        <end position="239"/>
    </location>
</feature>
<dbReference type="EMBL" id="SRLO01000213">
    <property type="protein sequence ID" value="TNN66846.1"/>
    <property type="molecule type" value="Genomic_DNA"/>
</dbReference>
<dbReference type="Proteomes" id="UP000314294">
    <property type="component" value="Unassembled WGS sequence"/>
</dbReference>
<feature type="compositionally biased region" description="Low complexity" evidence="1">
    <location>
        <begin position="147"/>
        <end position="171"/>
    </location>
</feature>
<feature type="compositionally biased region" description="Basic and acidic residues" evidence="1">
    <location>
        <begin position="213"/>
        <end position="227"/>
    </location>
</feature>
<evidence type="ECO:0000313" key="2">
    <source>
        <dbReference type="EMBL" id="TNN66846.1"/>
    </source>
</evidence>
<comment type="caution">
    <text evidence="2">The sequence shown here is derived from an EMBL/GenBank/DDBJ whole genome shotgun (WGS) entry which is preliminary data.</text>
</comment>
<feature type="compositionally biased region" description="Basic and acidic residues" evidence="1">
    <location>
        <begin position="128"/>
        <end position="141"/>
    </location>
</feature>
<reference evidence="2 3" key="1">
    <citation type="submission" date="2019-03" db="EMBL/GenBank/DDBJ databases">
        <title>First draft genome of Liparis tanakae, snailfish: a comprehensive survey of snailfish specific genes.</title>
        <authorList>
            <person name="Kim W."/>
            <person name="Song I."/>
            <person name="Jeong J.-H."/>
            <person name="Kim D."/>
            <person name="Kim S."/>
            <person name="Ryu S."/>
            <person name="Song J.Y."/>
            <person name="Lee S.K."/>
        </authorList>
    </citation>
    <scope>NUCLEOTIDE SEQUENCE [LARGE SCALE GENOMIC DNA]</scope>
    <source>
        <tissue evidence="2">Muscle</tissue>
    </source>
</reference>
<feature type="region of interest" description="Disordered" evidence="1">
    <location>
        <begin position="362"/>
        <end position="398"/>
    </location>
</feature>
<feature type="compositionally biased region" description="Gly residues" evidence="1">
    <location>
        <begin position="91"/>
        <end position="100"/>
    </location>
</feature>
<feature type="compositionally biased region" description="Low complexity" evidence="1">
    <location>
        <begin position="46"/>
        <end position="74"/>
    </location>
</feature>
<feature type="compositionally biased region" description="Polar residues" evidence="1">
    <location>
        <begin position="76"/>
        <end position="87"/>
    </location>
</feature>